<evidence type="ECO:0000313" key="5">
    <source>
        <dbReference type="EMBL" id="MDY5140781.1"/>
    </source>
</evidence>
<dbReference type="InterPro" id="IPR028082">
    <property type="entry name" value="Peripla_BP_I"/>
</dbReference>
<organism evidence="5 6">
    <name type="scientific">Actinotignum timonense</name>
    <dbReference type="NCBI Taxonomy" id="1870995"/>
    <lineage>
        <taxon>Bacteria</taxon>
        <taxon>Bacillati</taxon>
        <taxon>Actinomycetota</taxon>
        <taxon>Actinomycetes</taxon>
        <taxon>Actinomycetales</taxon>
        <taxon>Actinomycetaceae</taxon>
        <taxon>Actinotignum</taxon>
    </lineage>
</organism>
<keyword evidence="2 5" id="KW-0238">DNA-binding</keyword>
<dbReference type="PROSITE" id="PS00356">
    <property type="entry name" value="HTH_LACI_1"/>
    <property type="match status" value="1"/>
</dbReference>
<comment type="caution">
    <text evidence="5">The sequence shown here is derived from an EMBL/GenBank/DDBJ whole genome shotgun (WGS) entry which is preliminary data.</text>
</comment>
<dbReference type="AlphaFoldDB" id="A0AAW9HJW7"/>
<keyword evidence="3" id="KW-0804">Transcription</keyword>
<reference evidence="5" key="1">
    <citation type="submission" date="2023-10" db="EMBL/GenBank/DDBJ databases">
        <title>Whole Genome based description of the genera Actinobaculum and Actinotignum reveals a complex phylogenetic relationship within the species included in the genus Actinotignum.</title>
        <authorList>
            <person name="Jensen C.S."/>
            <person name="Dargis R."/>
            <person name="Kemp M."/>
            <person name="Christensen J.J."/>
        </authorList>
    </citation>
    <scope>NUCLEOTIDE SEQUENCE</scope>
    <source>
        <strain evidence="5">SLA_B245</strain>
    </source>
</reference>
<name>A0AAW9HJW7_9ACTO</name>
<dbReference type="Gene3D" id="3.40.50.2300">
    <property type="match status" value="2"/>
</dbReference>
<evidence type="ECO:0000259" key="4">
    <source>
        <dbReference type="PROSITE" id="PS50932"/>
    </source>
</evidence>
<dbReference type="CDD" id="cd01392">
    <property type="entry name" value="HTH_LacI"/>
    <property type="match status" value="1"/>
</dbReference>
<feature type="domain" description="HTH lacI-type" evidence="4">
    <location>
        <begin position="8"/>
        <end position="62"/>
    </location>
</feature>
<proteinExistence type="predicted"/>
<dbReference type="Proteomes" id="UP001288320">
    <property type="component" value="Unassembled WGS sequence"/>
</dbReference>
<dbReference type="PANTHER" id="PTHR30146:SF153">
    <property type="entry name" value="LACTOSE OPERON REPRESSOR"/>
    <property type="match status" value="1"/>
</dbReference>
<dbReference type="Gene3D" id="1.10.260.40">
    <property type="entry name" value="lambda repressor-like DNA-binding domains"/>
    <property type="match status" value="1"/>
</dbReference>
<dbReference type="RefSeq" id="WP_026428442.1">
    <property type="nucleotide sequence ID" value="NZ_JASOHK010000002.1"/>
</dbReference>
<dbReference type="InterPro" id="IPR010982">
    <property type="entry name" value="Lambda_DNA-bd_dom_sf"/>
</dbReference>
<accession>A0AAW9HJW7</accession>
<dbReference type="SUPFAM" id="SSF53822">
    <property type="entry name" value="Periplasmic binding protein-like I"/>
    <property type="match status" value="1"/>
</dbReference>
<dbReference type="InterPro" id="IPR000843">
    <property type="entry name" value="HTH_LacI"/>
</dbReference>
<keyword evidence="1" id="KW-0805">Transcription regulation</keyword>
<dbReference type="PROSITE" id="PS50932">
    <property type="entry name" value="HTH_LACI_2"/>
    <property type="match status" value="1"/>
</dbReference>
<gene>
    <name evidence="5" type="ORF">R6G74_05565</name>
</gene>
<dbReference type="GeneID" id="81700902"/>
<dbReference type="GO" id="GO:0003700">
    <property type="term" value="F:DNA-binding transcription factor activity"/>
    <property type="evidence" value="ECO:0007669"/>
    <property type="project" value="TreeGrafter"/>
</dbReference>
<dbReference type="SUPFAM" id="SSF47413">
    <property type="entry name" value="lambda repressor-like DNA-binding domains"/>
    <property type="match status" value="1"/>
</dbReference>
<dbReference type="GO" id="GO:0000976">
    <property type="term" value="F:transcription cis-regulatory region binding"/>
    <property type="evidence" value="ECO:0007669"/>
    <property type="project" value="TreeGrafter"/>
</dbReference>
<dbReference type="Pfam" id="PF00356">
    <property type="entry name" value="LacI"/>
    <property type="match status" value="1"/>
</dbReference>
<evidence type="ECO:0000256" key="3">
    <source>
        <dbReference type="ARBA" id="ARBA00023163"/>
    </source>
</evidence>
<dbReference type="PANTHER" id="PTHR30146">
    <property type="entry name" value="LACI-RELATED TRANSCRIPTIONAL REPRESSOR"/>
    <property type="match status" value="1"/>
</dbReference>
<dbReference type="EMBL" id="JAWNFV010000010">
    <property type="protein sequence ID" value="MDY5140781.1"/>
    <property type="molecule type" value="Genomic_DNA"/>
</dbReference>
<dbReference type="SMART" id="SM00354">
    <property type="entry name" value="HTH_LACI"/>
    <property type="match status" value="1"/>
</dbReference>
<evidence type="ECO:0000256" key="1">
    <source>
        <dbReference type="ARBA" id="ARBA00023015"/>
    </source>
</evidence>
<evidence type="ECO:0000256" key="2">
    <source>
        <dbReference type="ARBA" id="ARBA00023125"/>
    </source>
</evidence>
<evidence type="ECO:0000313" key="6">
    <source>
        <dbReference type="Proteomes" id="UP001288320"/>
    </source>
</evidence>
<sequence>MAQVKRAPSMAEVAQIAGVSHQTVSRVVNDFPGVRPETRQRVQDAIATLGYRRNNSARTLATNQSFLIGVIAVGSFLFGPTHTLASLEQAARHHGYTTLLGTIRTANEKEFGEVINQFLERSVDAIIVIAARESMSRYAEQFENNVPIIMVGPEVEGTDSLSALSVDQSGGARAAIRHLAQLGHNHILLLNGPEDWTDAQLRRRAALSQADDLGVRIQETDGDWSAKSGFQAGIALATQEPANRPTAVFSANDEMALGLLAALHKCGISVPRDMSVVGFDNVSGTEYYTPALTTVGQDFATLGQRVIDAVLDLISGKEPDVSPVPARLIVRDSTSPAATQTD</sequence>
<dbReference type="Pfam" id="PF13377">
    <property type="entry name" value="Peripla_BP_3"/>
    <property type="match status" value="1"/>
</dbReference>
<dbReference type="CDD" id="cd01574">
    <property type="entry name" value="PBP1_LacI"/>
    <property type="match status" value="1"/>
</dbReference>
<dbReference type="InterPro" id="IPR046335">
    <property type="entry name" value="LacI/GalR-like_sensor"/>
</dbReference>
<protein>
    <submittedName>
        <fullName evidence="5">LacI family DNA-binding transcriptional regulator</fullName>
    </submittedName>
</protein>